<dbReference type="GO" id="GO:0022872">
    <property type="term" value="F:protein-N(PI)-phosphohistidine-mannitol phosphotransferase system transmembrane transporter activity"/>
    <property type="evidence" value="ECO:0007669"/>
    <property type="project" value="InterPro"/>
</dbReference>
<dbReference type="InterPro" id="IPR004718">
    <property type="entry name" value="PTS_IIC_mtl"/>
</dbReference>
<keyword evidence="7" id="KW-1003">Cell membrane</keyword>
<keyword evidence="9" id="KW-0762">Sugar transport</keyword>
<dbReference type="CDD" id="cd05567">
    <property type="entry name" value="PTS_IIB_mannitol"/>
    <property type="match status" value="2"/>
</dbReference>
<evidence type="ECO:0000256" key="13">
    <source>
        <dbReference type="ARBA" id="ARBA00022989"/>
    </source>
</evidence>
<feature type="transmembrane region" description="Helical" evidence="16">
    <location>
        <begin position="53"/>
        <end position="74"/>
    </location>
</feature>
<feature type="transmembrane region" description="Helical" evidence="16">
    <location>
        <begin position="246"/>
        <end position="264"/>
    </location>
</feature>
<dbReference type="InterPro" id="IPR013014">
    <property type="entry name" value="PTS_EIIC_2"/>
</dbReference>
<dbReference type="Proteomes" id="UP000353394">
    <property type="component" value="Unassembled WGS sequence"/>
</dbReference>
<feature type="domain" description="PTS EIIC type-2" evidence="18">
    <location>
        <begin position="14"/>
        <end position="346"/>
    </location>
</feature>
<protein>
    <recommendedName>
        <fullName evidence="5">PTS system mannitol-specific EIICB component</fullName>
        <ecNumber evidence="4">2.7.1.197</ecNumber>
    </recommendedName>
    <alternativeName>
        <fullName evidence="15">EIICB-Mtl</fullName>
    </alternativeName>
</protein>
<dbReference type="InterPro" id="IPR003501">
    <property type="entry name" value="PTS_EIIB_2/3"/>
</dbReference>
<dbReference type="SUPFAM" id="SSF52794">
    <property type="entry name" value="PTS system IIB component-like"/>
    <property type="match status" value="2"/>
</dbReference>
<comment type="subcellular location">
    <subcellularLocation>
        <location evidence="3">Cell membrane</location>
        <topology evidence="3">Multi-pass membrane protein</topology>
    </subcellularLocation>
</comment>
<organism evidence="19 20">
    <name type="scientific">Streptococcus pyogenes</name>
    <dbReference type="NCBI Taxonomy" id="1314"/>
    <lineage>
        <taxon>Bacteria</taxon>
        <taxon>Bacillati</taxon>
        <taxon>Bacillota</taxon>
        <taxon>Bacilli</taxon>
        <taxon>Lactobacillales</taxon>
        <taxon>Streptococcaceae</taxon>
        <taxon>Streptococcus</taxon>
    </lineage>
</organism>
<feature type="transmembrane region" description="Helical" evidence="16">
    <location>
        <begin position="81"/>
        <end position="105"/>
    </location>
</feature>
<keyword evidence="13 16" id="KW-1133">Transmembrane helix</keyword>
<evidence type="ECO:0000256" key="1">
    <source>
        <dbReference type="ARBA" id="ARBA00001655"/>
    </source>
</evidence>
<evidence type="ECO:0000256" key="9">
    <source>
        <dbReference type="ARBA" id="ARBA00022597"/>
    </source>
</evidence>
<feature type="transmembrane region" description="Helical" evidence="16">
    <location>
        <begin position="270"/>
        <end position="294"/>
    </location>
</feature>
<comment type="function">
    <text evidence="2">The phosphoenolpyruvate-dependent sugar phosphotransferase system (sugar PTS), a major carbohydrate active transport system, catalyzes the phosphorylation of incoming sugar substrates concomitantly with their translocation across the cell membrane. The enzyme II CmtAB PTS system is involved in D-mannitol transport.</text>
</comment>
<dbReference type="GO" id="GO:0009401">
    <property type="term" value="P:phosphoenolpyruvate-dependent sugar phosphotransferase system"/>
    <property type="evidence" value="ECO:0007669"/>
    <property type="project" value="UniProtKB-KW"/>
</dbReference>
<evidence type="ECO:0000259" key="17">
    <source>
        <dbReference type="PROSITE" id="PS51099"/>
    </source>
</evidence>
<comment type="catalytic activity">
    <reaction evidence="1">
        <text>D-mannitol(out) + N(pros)-phospho-L-histidyl-[protein] = D-mannitol 1-phosphate(in) + L-histidyl-[protein]</text>
        <dbReference type="Rhea" id="RHEA:33363"/>
        <dbReference type="Rhea" id="RHEA-COMP:9745"/>
        <dbReference type="Rhea" id="RHEA-COMP:9746"/>
        <dbReference type="ChEBI" id="CHEBI:16899"/>
        <dbReference type="ChEBI" id="CHEBI:29979"/>
        <dbReference type="ChEBI" id="CHEBI:61381"/>
        <dbReference type="ChEBI" id="CHEBI:64837"/>
        <dbReference type="EC" id="2.7.1.197"/>
    </reaction>
</comment>
<feature type="domain" description="PTS EIIB type-2" evidence="17">
    <location>
        <begin position="382"/>
        <end position="477"/>
    </location>
</feature>
<evidence type="ECO:0000256" key="15">
    <source>
        <dbReference type="ARBA" id="ARBA00033349"/>
    </source>
</evidence>
<evidence type="ECO:0000256" key="7">
    <source>
        <dbReference type="ARBA" id="ARBA00022475"/>
    </source>
</evidence>
<dbReference type="RefSeq" id="WP_136093806.1">
    <property type="nucleotide sequence ID" value="NZ_CAAHSM010000001.1"/>
</dbReference>
<dbReference type="EMBL" id="CAAIJW010000018">
    <property type="protein sequence ID" value="VHD20356.1"/>
    <property type="molecule type" value="Genomic_DNA"/>
</dbReference>
<comment type="caution">
    <text evidence="19">The sequence shown here is derived from an EMBL/GenBank/DDBJ whole genome shotgun (WGS) entry which is preliminary data.</text>
</comment>
<evidence type="ECO:0000313" key="19">
    <source>
        <dbReference type="EMBL" id="VHD20356.1"/>
    </source>
</evidence>
<feature type="transmembrane region" description="Helical" evidence="16">
    <location>
        <begin position="21"/>
        <end position="41"/>
    </location>
</feature>
<dbReference type="InterPro" id="IPR003352">
    <property type="entry name" value="PTS_EIIC"/>
</dbReference>
<dbReference type="PROSITE" id="PS51104">
    <property type="entry name" value="PTS_EIIC_TYPE_2"/>
    <property type="match status" value="1"/>
</dbReference>
<dbReference type="NCBIfam" id="NF011663">
    <property type="entry name" value="PRK15083.1"/>
    <property type="match status" value="1"/>
</dbReference>
<dbReference type="Pfam" id="PF02302">
    <property type="entry name" value="PTS_IIB"/>
    <property type="match status" value="1"/>
</dbReference>
<proteinExistence type="predicted"/>
<feature type="transmembrane region" description="Helical" evidence="16">
    <location>
        <begin position="315"/>
        <end position="337"/>
    </location>
</feature>
<evidence type="ECO:0000256" key="5">
    <source>
        <dbReference type="ARBA" id="ARBA00021825"/>
    </source>
</evidence>
<keyword evidence="11" id="KW-0598">Phosphotransferase system</keyword>
<dbReference type="InterPro" id="IPR050893">
    <property type="entry name" value="Sugar_PTS"/>
</dbReference>
<gene>
    <name evidence="19" type="primary">mtlA_2</name>
    <name evidence="19" type="ORF">SAMEA1711581_01798</name>
</gene>
<dbReference type="PANTHER" id="PTHR30181:SF2">
    <property type="entry name" value="PTS SYSTEM MANNITOL-SPECIFIC EIICBA COMPONENT"/>
    <property type="match status" value="1"/>
</dbReference>
<keyword evidence="14 16" id="KW-0472">Membrane</keyword>
<evidence type="ECO:0000256" key="3">
    <source>
        <dbReference type="ARBA" id="ARBA00004651"/>
    </source>
</evidence>
<evidence type="ECO:0000256" key="10">
    <source>
        <dbReference type="ARBA" id="ARBA00022679"/>
    </source>
</evidence>
<reference evidence="19 20" key="1">
    <citation type="submission" date="2019-04" db="EMBL/GenBank/DDBJ databases">
        <authorList>
            <consortium name="Pathogen Informatics"/>
        </authorList>
    </citation>
    <scope>NUCLEOTIDE SEQUENCE [LARGE SCALE GENOMIC DNA]</scope>
    <source>
        <strain evidence="19 20">K36395</strain>
    </source>
</reference>
<feature type="transmembrane region" description="Helical" evidence="16">
    <location>
        <begin position="139"/>
        <end position="163"/>
    </location>
</feature>
<evidence type="ECO:0000259" key="18">
    <source>
        <dbReference type="PROSITE" id="PS51104"/>
    </source>
</evidence>
<evidence type="ECO:0000256" key="4">
    <source>
        <dbReference type="ARBA" id="ARBA00011909"/>
    </source>
</evidence>
<feature type="transmembrane region" description="Helical" evidence="16">
    <location>
        <begin position="215"/>
        <end position="234"/>
    </location>
</feature>
<keyword evidence="6" id="KW-0813">Transport</keyword>
<keyword evidence="12 16" id="KW-0812">Transmembrane</keyword>
<evidence type="ECO:0000313" key="20">
    <source>
        <dbReference type="Proteomes" id="UP000353394"/>
    </source>
</evidence>
<keyword evidence="10 19" id="KW-0808">Transferase</keyword>
<evidence type="ECO:0000256" key="2">
    <source>
        <dbReference type="ARBA" id="ARBA00002434"/>
    </source>
</evidence>
<evidence type="ECO:0000256" key="11">
    <source>
        <dbReference type="ARBA" id="ARBA00022683"/>
    </source>
</evidence>
<dbReference type="EC" id="2.7.1.197" evidence="4"/>
<dbReference type="InterPro" id="IPR029503">
    <property type="entry name" value="PTS_EIIB_mannitol"/>
</dbReference>
<dbReference type="Pfam" id="PF02378">
    <property type="entry name" value="PTS_EIIC"/>
    <property type="match status" value="1"/>
</dbReference>
<dbReference type="InterPro" id="IPR013011">
    <property type="entry name" value="PTS_EIIB_2"/>
</dbReference>
<evidence type="ECO:0000256" key="16">
    <source>
        <dbReference type="SAM" id="Phobius"/>
    </source>
</evidence>
<evidence type="ECO:0000256" key="14">
    <source>
        <dbReference type="ARBA" id="ARBA00023136"/>
    </source>
</evidence>
<dbReference type="GO" id="GO:0090563">
    <property type="term" value="F:protein-phosphocysteine-sugar phosphotransferase activity"/>
    <property type="evidence" value="ECO:0007669"/>
    <property type="project" value="TreeGrafter"/>
</dbReference>
<dbReference type="AlphaFoldDB" id="A0A8B6J3U7"/>
<evidence type="ECO:0000256" key="6">
    <source>
        <dbReference type="ARBA" id="ARBA00022448"/>
    </source>
</evidence>
<keyword evidence="8" id="KW-0597">Phosphoprotein</keyword>
<sequence length="588" mass="61823">MEQKSSLKVKVQKLGTALSNMVMPNIGAFIAWGVLTALFIPTGWLPNAEFAKAVGPAITYLLPLLIGYTGGYVVHGQRGAVVGAIATFGAVAGSEVPMFIGAMAMGPLGGWAIKKFDQAFQEKIRPGFEMLVNNFSAGLIGFGLLLLAFKLVGPFVAIFTTAIGNGVQAIVDMKLLPLANILIEPAKILFLNNALNHGIFTPLGAEQVAKTGKSILFLLEANPGPGFGILLAYLVFGKGAAKSSSWGALIIHFLGGIHEIYFPYVMMKPALFLAVIGGGVTGTFFNQLLGSGLGGPASPGSIIAILSMVPKGGSYLAVLTGVFSAALVSFLIASIILKADKSVDDESALAEAQAATQAAKAESKGQTLSSQASAQFSSDDIQQIIFACDAGMGSSAMGASILRDKVKKAGLSIPVTNKAISNLTDVTNTLIVTQQELAPRAAQKTPRAVHVSVDNFLATPKYDEIVAQLAKKSSAELAKDFEQASAKEDVVDLNYIDEVVFAYGENKGSATMGQATLVEIFKNRGVGIPVSKVENHQLVAFNSKNILVVTNIANQSVVQQFAPQAQLLVVDSLVTTPEYDKMIDRMHK</sequence>
<evidence type="ECO:0000256" key="8">
    <source>
        <dbReference type="ARBA" id="ARBA00022553"/>
    </source>
</evidence>
<name>A0A8B6J3U7_STRPY</name>
<accession>A0A8B6J3U7</accession>
<dbReference type="NCBIfam" id="TIGR00851">
    <property type="entry name" value="mtlA"/>
    <property type="match status" value="1"/>
</dbReference>
<evidence type="ECO:0000256" key="12">
    <source>
        <dbReference type="ARBA" id="ARBA00022692"/>
    </source>
</evidence>
<dbReference type="InterPro" id="IPR036095">
    <property type="entry name" value="PTS_EIIB-like_sf"/>
</dbReference>
<dbReference type="PROSITE" id="PS51099">
    <property type="entry name" value="PTS_EIIB_TYPE_2"/>
    <property type="match status" value="1"/>
</dbReference>
<dbReference type="Gene3D" id="3.40.50.2300">
    <property type="match status" value="2"/>
</dbReference>
<dbReference type="PANTHER" id="PTHR30181">
    <property type="entry name" value="MANNITOL PERMEASE IIC COMPONENT"/>
    <property type="match status" value="1"/>
</dbReference>
<dbReference type="GO" id="GO:0005886">
    <property type="term" value="C:plasma membrane"/>
    <property type="evidence" value="ECO:0007669"/>
    <property type="project" value="UniProtKB-SubCell"/>
</dbReference>